<sequence>MQTKNEVLVNAEHRQPVLVQHFQNVIENNELAHAYLFTGATGSGKEELAMWIAMRLFCRNVQDGQPCGVCDECTRIAAHEHPDVLIVEPDGNSIKVDQVRFLKAEFTKSGVEGNQKIFIIAGAETMTASAANSLLKFLEEPSGSINAFLLASNPNLLLPTVISRTQEVEMQPLAAGELQQQFIDAGVPQHLLPLVTRLTHSPAEATDWLTDDWLGQAATSMWQWLSQLLKPDLMAFPTVATALMPLAKDRSRQRTLLDIMVAGLRDALLENIHEENFTASFPSHSKEVTDLTNGYTKNQLVEITDLGLQSKQLLERNVSFQNVMESLTLKVFDVLSPSK</sequence>
<dbReference type="Proteomes" id="UP000321429">
    <property type="component" value="Unassembled WGS sequence"/>
</dbReference>
<dbReference type="STRING" id="348151.IV55_GL001089"/>
<dbReference type="SUPFAM" id="SSF52540">
    <property type="entry name" value="P-loop containing nucleoside triphosphate hydrolases"/>
    <property type="match status" value="1"/>
</dbReference>
<dbReference type="EMBL" id="BJUD01000028">
    <property type="protein sequence ID" value="GEK29020.1"/>
    <property type="molecule type" value="Genomic_DNA"/>
</dbReference>
<evidence type="ECO:0000313" key="1">
    <source>
        <dbReference type="EMBL" id="GEK29020.1"/>
    </source>
</evidence>
<name>A0A0R2LBB5_9LACO</name>
<evidence type="ECO:0000313" key="3">
    <source>
        <dbReference type="Proteomes" id="UP000051139"/>
    </source>
</evidence>
<dbReference type="AlphaFoldDB" id="A0A0R2LBB5"/>
<gene>
    <name evidence="1" type="primary">holB</name>
    <name evidence="2" type="ORF">IV55_GL001089</name>
    <name evidence="1" type="ORF">LSI01_13310</name>
</gene>
<dbReference type="GO" id="GO:0008408">
    <property type="term" value="F:3'-5' exonuclease activity"/>
    <property type="evidence" value="ECO:0007669"/>
    <property type="project" value="InterPro"/>
</dbReference>
<protein>
    <submittedName>
        <fullName evidence="2">DNA polymerase III subunit delta</fullName>
    </submittedName>
</protein>
<reference evidence="1 4" key="2">
    <citation type="submission" date="2019-07" db="EMBL/GenBank/DDBJ databases">
        <title>Whole genome shotgun sequence of Lactobacillus siliginis NBRC 101315.</title>
        <authorList>
            <person name="Hosoyama A."/>
            <person name="Uohara A."/>
            <person name="Ohji S."/>
            <person name="Ichikawa N."/>
        </authorList>
    </citation>
    <scope>NUCLEOTIDE SEQUENCE [LARGE SCALE GENOMIC DNA]</scope>
    <source>
        <strain evidence="1 4">NBRC 101315</strain>
    </source>
</reference>
<dbReference type="InterPro" id="IPR050238">
    <property type="entry name" value="DNA_Rep/Repair_Clamp_Loader"/>
</dbReference>
<dbReference type="Pfam" id="PF13177">
    <property type="entry name" value="DNA_pol3_delta2"/>
    <property type="match status" value="1"/>
</dbReference>
<dbReference type="RefSeq" id="WP_057809139.1">
    <property type="nucleotide sequence ID" value="NZ_BJUD01000028.1"/>
</dbReference>
<organism evidence="2 3">
    <name type="scientific">Furfurilactobacillus siliginis</name>
    <dbReference type="NCBI Taxonomy" id="348151"/>
    <lineage>
        <taxon>Bacteria</taxon>
        <taxon>Bacillati</taxon>
        <taxon>Bacillota</taxon>
        <taxon>Bacilli</taxon>
        <taxon>Lactobacillales</taxon>
        <taxon>Lactobacillaceae</taxon>
        <taxon>Furfurilactobacillus</taxon>
    </lineage>
</organism>
<comment type="caution">
    <text evidence="2">The sequence shown here is derived from an EMBL/GenBank/DDBJ whole genome shotgun (WGS) entry which is preliminary data.</text>
</comment>
<dbReference type="PANTHER" id="PTHR11669:SF8">
    <property type="entry name" value="DNA POLYMERASE III SUBUNIT DELTA"/>
    <property type="match status" value="1"/>
</dbReference>
<keyword evidence="3" id="KW-1185">Reference proteome</keyword>
<dbReference type="OrthoDB" id="9810148at2"/>
<dbReference type="InterPro" id="IPR027417">
    <property type="entry name" value="P-loop_NTPase"/>
</dbReference>
<dbReference type="GO" id="GO:0003887">
    <property type="term" value="F:DNA-directed DNA polymerase activity"/>
    <property type="evidence" value="ECO:0007669"/>
    <property type="project" value="InterPro"/>
</dbReference>
<dbReference type="EMBL" id="JQCB01000003">
    <property type="protein sequence ID" value="KRN96572.1"/>
    <property type="molecule type" value="Genomic_DNA"/>
</dbReference>
<dbReference type="Proteomes" id="UP000051139">
    <property type="component" value="Unassembled WGS sequence"/>
</dbReference>
<dbReference type="Gene3D" id="3.40.50.300">
    <property type="entry name" value="P-loop containing nucleotide triphosphate hydrolases"/>
    <property type="match status" value="1"/>
</dbReference>
<reference evidence="2 3" key="1">
    <citation type="journal article" date="2015" name="Genome Announc.">
        <title>Expanding the biotechnology potential of lactobacilli through comparative genomics of 213 strains and associated genera.</title>
        <authorList>
            <person name="Sun Z."/>
            <person name="Harris H.M."/>
            <person name="McCann A."/>
            <person name="Guo C."/>
            <person name="Argimon S."/>
            <person name="Zhang W."/>
            <person name="Yang X."/>
            <person name="Jeffery I.B."/>
            <person name="Cooney J.C."/>
            <person name="Kagawa T.F."/>
            <person name="Liu W."/>
            <person name="Song Y."/>
            <person name="Salvetti E."/>
            <person name="Wrobel A."/>
            <person name="Rasinkangas P."/>
            <person name="Parkhill J."/>
            <person name="Rea M.C."/>
            <person name="O'Sullivan O."/>
            <person name="Ritari J."/>
            <person name="Douillard F.P."/>
            <person name="Paul Ross R."/>
            <person name="Yang R."/>
            <person name="Briner A.E."/>
            <person name="Felis G.E."/>
            <person name="de Vos W.M."/>
            <person name="Barrangou R."/>
            <person name="Klaenhammer T.R."/>
            <person name="Caufield P.W."/>
            <person name="Cui Y."/>
            <person name="Zhang H."/>
            <person name="O'Toole P.W."/>
        </authorList>
    </citation>
    <scope>NUCLEOTIDE SEQUENCE [LARGE SCALE GENOMIC DNA]</scope>
    <source>
        <strain evidence="2 3">DSM 22696</strain>
    </source>
</reference>
<accession>A0A0R2LBB5</accession>
<dbReference type="PANTHER" id="PTHR11669">
    <property type="entry name" value="REPLICATION FACTOR C / DNA POLYMERASE III GAMMA-TAU SUBUNIT"/>
    <property type="match status" value="1"/>
</dbReference>
<evidence type="ECO:0000313" key="4">
    <source>
        <dbReference type="Proteomes" id="UP000321429"/>
    </source>
</evidence>
<dbReference type="NCBIfam" id="NF005972">
    <property type="entry name" value="PRK08058.1"/>
    <property type="match status" value="1"/>
</dbReference>
<dbReference type="GO" id="GO:0006261">
    <property type="term" value="P:DNA-templated DNA replication"/>
    <property type="evidence" value="ECO:0007669"/>
    <property type="project" value="TreeGrafter"/>
</dbReference>
<dbReference type="InterPro" id="IPR004622">
    <property type="entry name" value="DNA_pol_HolB"/>
</dbReference>
<dbReference type="FunFam" id="3.40.50.300:FF:001255">
    <property type="entry name" value="DNA polymerase III subunit delta"/>
    <property type="match status" value="1"/>
</dbReference>
<dbReference type="NCBIfam" id="TIGR00678">
    <property type="entry name" value="holB"/>
    <property type="match status" value="1"/>
</dbReference>
<evidence type="ECO:0000313" key="2">
    <source>
        <dbReference type="EMBL" id="KRN96572.1"/>
    </source>
</evidence>
<proteinExistence type="predicted"/>
<dbReference type="PATRIC" id="fig|348151.3.peg.1118"/>